<dbReference type="EMBL" id="LSSN01001983">
    <property type="protein sequence ID" value="OMJ17639.1"/>
    <property type="molecule type" value="Genomic_DNA"/>
</dbReference>
<protein>
    <submittedName>
        <fullName evidence="1">Uncharacterized protein</fullName>
    </submittedName>
</protein>
<evidence type="ECO:0000313" key="1">
    <source>
        <dbReference type="EMBL" id="OMJ17639.1"/>
    </source>
</evidence>
<dbReference type="AlphaFoldDB" id="A0A1R1XSW7"/>
<reference evidence="1 2" key="1">
    <citation type="submission" date="2017-01" db="EMBL/GenBank/DDBJ databases">
        <authorList>
            <person name="Mah S.A."/>
            <person name="Swanson W.J."/>
            <person name="Moy G.W."/>
            <person name="Vacquier V.D."/>
        </authorList>
    </citation>
    <scope>NUCLEOTIDE SEQUENCE [LARGE SCALE GENOMIC DNA]</scope>
    <source>
        <strain evidence="1 2">GSMNP</strain>
    </source>
</reference>
<name>A0A1R1XSW7_9FUNG</name>
<organism evidence="1 2">
    <name type="scientific">Smittium culicis</name>
    <dbReference type="NCBI Taxonomy" id="133412"/>
    <lineage>
        <taxon>Eukaryota</taxon>
        <taxon>Fungi</taxon>
        <taxon>Fungi incertae sedis</taxon>
        <taxon>Zoopagomycota</taxon>
        <taxon>Kickxellomycotina</taxon>
        <taxon>Harpellomycetes</taxon>
        <taxon>Harpellales</taxon>
        <taxon>Legeriomycetaceae</taxon>
        <taxon>Smittium</taxon>
    </lineage>
</organism>
<proteinExistence type="predicted"/>
<sequence>MFWSCSICGMLVREQSKT</sequence>
<gene>
    <name evidence="1" type="ORF">AYI70_g5847</name>
</gene>
<evidence type="ECO:0000313" key="2">
    <source>
        <dbReference type="Proteomes" id="UP000187283"/>
    </source>
</evidence>
<accession>A0A1R1XSW7</accession>
<comment type="caution">
    <text evidence="1">The sequence shown here is derived from an EMBL/GenBank/DDBJ whole genome shotgun (WGS) entry which is preliminary data.</text>
</comment>
<feature type="non-terminal residue" evidence="1">
    <location>
        <position position="18"/>
    </location>
</feature>
<keyword evidence="2" id="KW-1185">Reference proteome</keyword>
<dbReference type="Proteomes" id="UP000187283">
    <property type="component" value="Unassembled WGS sequence"/>
</dbReference>